<dbReference type="InterPro" id="IPR019399">
    <property type="entry name" value="Parkin_co-regulated_protein"/>
</dbReference>
<protein>
    <submittedName>
        <fullName evidence="2 3">Parkin coregulated gene protein homolog</fullName>
    </submittedName>
</protein>
<evidence type="ECO:0000313" key="4">
    <source>
        <dbReference type="RefSeq" id="XP_034241126.1"/>
    </source>
</evidence>
<evidence type="ECO:0000313" key="7">
    <source>
        <dbReference type="RefSeq" id="XP_034241129.1"/>
    </source>
</evidence>
<dbReference type="RefSeq" id="XP_034241128.1">
    <property type="nucleotide sequence ID" value="XM_034385237.1"/>
</dbReference>
<evidence type="ECO:0000313" key="6">
    <source>
        <dbReference type="RefSeq" id="XP_034241128.1"/>
    </source>
</evidence>
<evidence type="ECO:0000313" key="1">
    <source>
        <dbReference type="Proteomes" id="UP000515158"/>
    </source>
</evidence>
<proteinExistence type="predicted"/>
<dbReference type="RefSeq" id="XP_034241127.1">
    <property type="nucleotide sequence ID" value="XM_034385236.1"/>
</dbReference>
<dbReference type="Proteomes" id="UP000515158">
    <property type="component" value="Unplaced"/>
</dbReference>
<evidence type="ECO:0000313" key="5">
    <source>
        <dbReference type="RefSeq" id="XP_034241127.1"/>
    </source>
</evidence>
<dbReference type="PANTHER" id="PTHR21207">
    <property type="entry name" value="PARKIN COREGULATED GENE PROTEIN PARK2 COREGULATED"/>
    <property type="match status" value="1"/>
</dbReference>
<dbReference type="OrthoDB" id="5954824at2759"/>
<reference evidence="2 3" key="1">
    <citation type="submission" date="2025-04" db="UniProtKB">
        <authorList>
            <consortium name="RefSeq"/>
        </authorList>
    </citation>
    <scope>IDENTIFICATION</scope>
    <source>
        <tissue evidence="2 3">Total insect</tissue>
    </source>
</reference>
<gene>
    <name evidence="2 3 4 5 6 7" type="primary">LOC117645205</name>
</gene>
<name>A0A6P8YMF2_THRPL</name>
<dbReference type="AlphaFoldDB" id="A0A6P8YMF2"/>
<dbReference type="GeneID" id="117645205"/>
<evidence type="ECO:0000313" key="2">
    <source>
        <dbReference type="RefSeq" id="XP_034241123.1"/>
    </source>
</evidence>
<organism evidence="2">
    <name type="scientific">Thrips palmi</name>
    <name type="common">Melon thrips</name>
    <dbReference type="NCBI Taxonomy" id="161013"/>
    <lineage>
        <taxon>Eukaryota</taxon>
        <taxon>Metazoa</taxon>
        <taxon>Ecdysozoa</taxon>
        <taxon>Arthropoda</taxon>
        <taxon>Hexapoda</taxon>
        <taxon>Insecta</taxon>
        <taxon>Pterygota</taxon>
        <taxon>Neoptera</taxon>
        <taxon>Paraneoptera</taxon>
        <taxon>Thysanoptera</taxon>
        <taxon>Terebrantia</taxon>
        <taxon>Thripoidea</taxon>
        <taxon>Thripidae</taxon>
        <taxon>Thrips</taxon>
    </lineage>
</organism>
<dbReference type="Pfam" id="PF10274">
    <property type="entry name" value="ParcG"/>
    <property type="match status" value="1"/>
</dbReference>
<dbReference type="RefSeq" id="XP_034241123.1">
    <property type="nucleotide sequence ID" value="XM_034385232.1"/>
</dbReference>
<dbReference type="RefSeq" id="XP_034241125.1">
    <property type="nucleotide sequence ID" value="XM_034385234.1"/>
</dbReference>
<dbReference type="GO" id="GO:0030544">
    <property type="term" value="F:Hsp70 protein binding"/>
    <property type="evidence" value="ECO:0007669"/>
    <property type="project" value="TreeGrafter"/>
</dbReference>
<keyword evidence="1" id="KW-1185">Reference proteome</keyword>
<dbReference type="RefSeq" id="XP_034241129.1">
    <property type="nucleotide sequence ID" value="XM_034385238.1"/>
</dbReference>
<dbReference type="SUPFAM" id="SSF48371">
    <property type="entry name" value="ARM repeat"/>
    <property type="match status" value="1"/>
</dbReference>
<sequence length="240" mass="27870">MPTSSTHWSYEQLHLPRVVPAFSPQALQHNVRIQEPPRVHCVRPRPLARPTLFRKYYERGDFPIALQFDASSKSIAWKGKDKVQDLDYHHYLPMFFDGLCETEHPYKFFARRGIHDMIKYAPHKVLPVVPQLIIPIKNALNTRIPDVVCCTMQIIQKMVKSCDMVGEALVPYYRQILPMFNLLKPMNVNTGDGIDYAQQRDENIGDLVQQTLEILERHGGEDAFINIKYMIPTYESCMLN</sequence>
<dbReference type="PANTHER" id="PTHR21207:SF2">
    <property type="entry name" value="PARKIN COREGULATED GENE PROTEIN"/>
    <property type="match status" value="1"/>
</dbReference>
<evidence type="ECO:0000313" key="3">
    <source>
        <dbReference type="RefSeq" id="XP_034241125.1"/>
    </source>
</evidence>
<accession>A0A6P8YMF2</accession>
<dbReference type="InterPro" id="IPR016024">
    <property type="entry name" value="ARM-type_fold"/>
</dbReference>
<dbReference type="KEGG" id="tpal:117645205"/>
<dbReference type="RefSeq" id="XP_034241126.1">
    <property type="nucleotide sequence ID" value="XM_034385235.1"/>
</dbReference>
<dbReference type="GO" id="GO:0051879">
    <property type="term" value="F:Hsp90 protein binding"/>
    <property type="evidence" value="ECO:0007669"/>
    <property type="project" value="TreeGrafter"/>
</dbReference>